<accession>A0A443SGR9</accession>
<dbReference type="PANTHER" id="PTHR45761">
    <property type="entry name" value="EXTENDED SYNAPTOTAGMIN-LIKE PROTEIN 2, ISOFORM C"/>
    <property type="match status" value="1"/>
</dbReference>
<dbReference type="InterPro" id="IPR000008">
    <property type="entry name" value="C2_dom"/>
</dbReference>
<evidence type="ECO:0000313" key="4">
    <source>
        <dbReference type="Proteomes" id="UP000288716"/>
    </source>
</evidence>
<protein>
    <submittedName>
        <fullName evidence="3">Extended synaptotagmin-1-like isoform X3</fullName>
    </submittedName>
</protein>
<dbReference type="OrthoDB" id="10537979at2759"/>
<gene>
    <name evidence="3" type="ORF">B4U80_12941</name>
</gene>
<dbReference type="GO" id="GO:0005509">
    <property type="term" value="F:calcium ion binding"/>
    <property type="evidence" value="ECO:0007669"/>
    <property type="project" value="TreeGrafter"/>
</dbReference>
<dbReference type="InterPro" id="IPR035892">
    <property type="entry name" value="C2_domain_sf"/>
</dbReference>
<reference evidence="3 4" key="1">
    <citation type="journal article" date="2018" name="Gigascience">
        <title>Genomes of trombidid mites reveal novel predicted allergens and laterally-transferred genes associated with secondary metabolism.</title>
        <authorList>
            <person name="Dong X."/>
            <person name="Chaisiri K."/>
            <person name="Xia D."/>
            <person name="Armstrong S.D."/>
            <person name="Fang Y."/>
            <person name="Donnelly M.J."/>
            <person name="Kadowaki T."/>
            <person name="McGarry J.W."/>
            <person name="Darby A.C."/>
            <person name="Makepeace B.L."/>
        </authorList>
    </citation>
    <scope>NUCLEOTIDE SEQUENCE [LARGE SCALE GENOMIC DNA]</scope>
    <source>
        <strain evidence="3">UoL-UT</strain>
    </source>
</reference>
<dbReference type="GO" id="GO:0005789">
    <property type="term" value="C:endoplasmic reticulum membrane"/>
    <property type="evidence" value="ECO:0007669"/>
    <property type="project" value="TreeGrafter"/>
</dbReference>
<dbReference type="Pfam" id="PF00168">
    <property type="entry name" value="C2"/>
    <property type="match status" value="2"/>
</dbReference>
<sequence length="744" mass="85034">MFAFLLVLIAAQLLKLNESTFGSLVMLAAVSILYRVTSIGKRNFIRKLKTDVASGRSARSCFLQLLQTQHLLKGQGFIESDWLRDALQKYWFSHLMKPIQEQLKRKTYNEFTSSDGTIIRFEKFVLKEEIAPVFKDITPEESLRNDSVTLQTRVIFLGSVWLWDTRKDEKIVFKDISFRGMARVVFRPLSDEFPFFSGFVFHLISTPVIDSDLNLKSISESAVSFEDAQNFFDFIVNECTSGYVYPKQICIPLTKDMSVKRSIRFPDASVLCAIHVIDVEGLLDRRSKVSCCLRVGKETFKSDLVAMSKRPQFVAIHDAYERCSLQIFEKRGDSEALIGEIKFTELLTTLLFAKFKGSERLNGTDFRMPLEKSHTSVHFRLAVFQLDNNFRSLYKTLNAMQSLTDTLRKLSNFESKEISAKSKERKLAKLEITFNENKFETKEETISNGKYSWNTGFNLLNEDSEHKGIIEFSVIEKTTSKPKVVAKASLSVKDIVDERQKIDNKGNTDVNIESFRKVVFKKISTNERIPTVDYGKVELFVSVKVVKIDMTTLTNFSDSLKGSTFVHTLLPNRNTAVPTLITPPVEEKEESNVNKQIPKEITHKDSTENECAVKLQLSYISKSTLCVNVICAKNLPVFDDGENPNPGIIVELWKNNVKVTQKSTKFSHRTRDPFYGRKLQFQVTEDSIGKYILRILVASRLGFFLKKTVLIAELFKQLPILDSTGEKGWYKLNVIRVNNSTSHK</sequence>
<organism evidence="3 4">
    <name type="scientific">Leptotrombidium deliense</name>
    <dbReference type="NCBI Taxonomy" id="299467"/>
    <lineage>
        <taxon>Eukaryota</taxon>
        <taxon>Metazoa</taxon>
        <taxon>Ecdysozoa</taxon>
        <taxon>Arthropoda</taxon>
        <taxon>Chelicerata</taxon>
        <taxon>Arachnida</taxon>
        <taxon>Acari</taxon>
        <taxon>Acariformes</taxon>
        <taxon>Trombidiformes</taxon>
        <taxon>Prostigmata</taxon>
        <taxon>Anystina</taxon>
        <taxon>Parasitengona</taxon>
        <taxon>Trombiculoidea</taxon>
        <taxon>Trombiculidae</taxon>
        <taxon>Leptotrombidium</taxon>
    </lineage>
</organism>
<feature type="domain" description="C2" evidence="2">
    <location>
        <begin position="605"/>
        <end position="730"/>
    </location>
</feature>
<dbReference type="STRING" id="299467.A0A443SGR9"/>
<keyword evidence="1" id="KW-0732">Signal</keyword>
<dbReference type="GO" id="GO:0035091">
    <property type="term" value="F:phosphatidylinositol binding"/>
    <property type="evidence" value="ECO:0007669"/>
    <property type="project" value="TreeGrafter"/>
</dbReference>
<dbReference type="GO" id="GO:0031210">
    <property type="term" value="F:phosphatidylcholine binding"/>
    <property type="evidence" value="ECO:0007669"/>
    <property type="project" value="TreeGrafter"/>
</dbReference>
<dbReference type="PROSITE" id="PS50004">
    <property type="entry name" value="C2"/>
    <property type="match status" value="1"/>
</dbReference>
<dbReference type="VEuPathDB" id="VectorBase:LDEU005322"/>
<keyword evidence="4" id="KW-1185">Reference proteome</keyword>
<feature type="chain" id="PRO_5019075937" evidence="1">
    <location>
        <begin position="20"/>
        <end position="744"/>
    </location>
</feature>
<evidence type="ECO:0000259" key="2">
    <source>
        <dbReference type="PROSITE" id="PS50004"/>
    </source>
</evidence>
<dbReference type="InterPro" id="IPR051634">
    <property type="entry name" value="Extended_Synaptotagmin"/>
</dbReference>
<dbReference type="PANTHER" id="PTHR45761:SF1">
    <property type="entry name" value="EXTENDED SYNAPTOTAGMIN-LIKE PROTEIN 2, ISOFORM C"/>
    <property type="match status" value="1"/>
</dbReference>
<dbReference type="Proteomes" id="UP000288716">
    <property type="component" value="Unassembled WGS sequence"/>
</dbReference>
<dbReference type="GO" id="GO:0005544">
    <property type="term" value="F:calcium-dependent phospholipid binding"/>
    <property type="evidence" value="ECO:0007669"/>
    <property type="project" value="TreeGrafter"/>
</dbReference>
<dbReference type="AlphaFoldDB" id="A0A443SGR9"/>
<feature type="signal peptide" evidence="1">
    <location>
        <begin position="1"/>
        <end position="19"/>
    </location>
</feature>
<dbReference type="SUPFAM" id="SSF49562">
    <property type="entry name" value="C2 domain (Calcium/lipid-binding domain, CaLB)"/>
    <property type="match status" value="1"/>
</dbReference>
<proteinExistence type="predicted"/>
<evidence type="ECO:0000256" key="1">
    <source>
        <dbReference type="SAM" id="SignalP"/>
    </source>
</evidence>
<name>A0A443SGR9_9ACAR</name>
<evidence type="ECO:0000313" key="3">
    <source>
        <dbReference type="EMBL" id="RWS26718.1"/>
    </source>
</evidence>
<dbReference type="Gene3D" id="2.60.40.150">
    <property type="entry name" value="C2 domain"/>
    <property type="match status" value="1"/>
</dbReference>
<comment type="caution">
    <text evidence="3">The sequence shown here is derived from an EMBL/GenBank/DDBJ whole genome shotgun (WGS) entry which is preliminary data.</text>
</comment>
<dbReference type="CDD" id="cd21670">
    <property type="entry name" value="SMP_ESyt"/>
    <property type="match status" value="1"/>
</dbReference>
<dbReference type="GO" id="GO:0008429">
    <property type="term" value="F:phosphatidylethanolamine binding"/>
    <property type="evidence" value="ECO:0007669"/>
    <property type="project" value="TreeGrafter"/>
</dbReference>
<dbReference type="EMBL" id="NCKV01002529">
    <property type="protein sequence ID" value="RWS26718.1"/>
    <property type="molecule type" value="Genomic_DNA"/>
</dbReference>